<keyword evidence="3" id="KW-1185">Reference proteome</keyword>
<evidence type="ECO:0000313" key="2">
    <source>
        <dbReference type="EMBL" id="ABB06477.1"/>
    </source>
</evidence>
<sequence>MMRRCAAPRRIRMILRHPPGPGTASEPDADPPYSGIPATLPASGVVVNVRGVAYVIQLPPRDHARPALWRELEDWRDDRSAGGNGEPEARQD</sequence>
<protein>
    <submittedName>
        <fullName evidence="2">Uncharacterized protein</fullName>
    </submittedName>
</protein>
<evidence type="ECO:0000256" key="1">
    <source>
        <dbReference type="SAM" id="MobiDB-lite"/>
    </source>
</evidence>
<name>Q39M39_BURL3</name>
<gene>
    <name evidence="2" type="ordered locus">Bcep18194_C7433</name>
</gene>
<dbReference type="AlphaFoldDB" id="Q39M39"/>
<proteinExistence type="predicted"/>
<reference evidence="2" key="1">
    <citation type="submission" date="2009-01" db="EMBL/GenBank/DDBJ databases">
        <title>Complete sequence of chromosome 3 of Burkholderia sp. 383.</title>
        <authorList>
            <consortium name="US DOE Joint Genome Institute"/>
            <person name="Copeland A."/>
            <person name="Lucas S."/>
            <person name="Lapidus A."/>
            <person name="Barry K."/>
            <person name="Detter J.C."/>
            <person name="Glavina T."/>
            <person name="Hammon N."/>
            <person name="Israni S."/>
            <person name="Pitluck S."/>
            <person name="Chain P."/>
            <person name="Malfatti S."/>
            <person name="Shin M."/>
            <person name="Vergez L."/>
            <person name="Schmutz J."/>
            <person name="Larimer F."/>
            <person name="Land M."/>
            <person name="Kyrpides N."/>
            <person name="Lykidis A."/>
            <person name="Richardson P."/>
        </authorList>
    </citation>
    <scope>NUCLEOTIDE SEQUENCE</scope>
    <source>
        <strain evidence="2">383</strain>
    </source>
</reference>
<dbReference type="KEGG" id="bur:Bcep18194_C7433"/>
<dbReference type="PATRIC" id="fig|482957.22.peg.8029"/>
<dbReference type="EMBL" id="CP000150">
    <property type="protein sequence ID" value="ABB06477.1"/>
    <property type="molecule type" value="Genomic_DNA"/>
</dbReference>
<dbReference type="Proteomes" id="UP000002705">
    <property type="component" value="Chromosome 3"/>
</dbReference>
<accession>Q39M39</accession>
<organism evidence="2 3">
    <name type="scientific">Burkholderia lata (strain ATCC 17760 / DSM 23089 / LMG 22485 / NCIMB 9086 / R18194 / 383)</name>
    <dbReference type="NCBI Taxonomy" id="482957"/>
    <lineage>
        <taxon>Bacteria</taxon>
        <taxon>Pseudomonadati</taxon>
        <taxon>Pseudomonadota</taxon>
        <taxon>Betaproteobacteria</taxon>
        <taxon>Burkholderiales</taxon>
        <taxon>Burkholderiaceae</taxon>
        <taxon>Burkholderia</taxon>
        <taxon>Burkholderia cepacia complex</taxon>
    </lineage>
</organism>
<feature type="region of interest" description="Disordered" evidence="1">
    <location>
        <begin position="15"/>
        <end position="36"/>
    </location>
</feature>
<evidence type="ECO:0000313" key="3">
    <source>
        <dbReference type="Proteomes" id="UP000002705"/>
    </source>
</evidence>
<dbReference type="HOGENOM" id="CLU_2521175_0_0_4"/>